<dbReference type="GO" id="GO:0042138">
    <property type="term" value="P:meiotic DNA double-strand break formation"/>
    <property type="evidence" value="ECO:0007669"/>
    <property type="project" value="TreeGrafter"/>
</dbReference>
<evidence type="ECO:0000256" key="1">
    <source>
        <dbReference type="PROSITE-ProRule" id="PRU01385"/>
    </source>
</evidence>
<gene>
    <name evidence="3" type="primary">gb10920</name>
    <name evidence="3" type="ORF">PR202_gb10920</name>
</gene>
<dbReference type="InterPro" id="IPR036078">
    <property type="entry name" value="Spo11/TopoVI_A_sf"/>
</dbReference>
<comment type="similarity">
    <text evidence="1">Belongs to the TOP6A family.</text>
</comment>
<dbReference type="GO" id="GO:0003918">
    <property type="term" value="F:DNA topoisomerase type II (double strand cut, ATP-hydrolyzing) activity"/>
    <property type="evidence" value="ECO:0007669"/>
    <property type="project" value="UniProtKB-UniRule"/>
</dbReference>
<organism evidence="3 4">
    <name type="scientific">Eleusine coracana subsp. coracana</name>
    <dbReference type="NCBI Taxonomy" id="191504"/>
    <lineage>
        <taxon>Eukaryota</taxon>
        <taxon>Viridiplantae</taxon>
        <taxon>Streptophyta</taxon>
        <taxon>Embryophyta</taxon>
        <taxon>Tracheophyta</taxon>
        <taxon>Spermatophyta</taxon>
        <taxon>Magnoliopsida</taxon>
        <taxon>Liliopsida</taxon>
        <taxon>Poales</taxon>
        <taxon>Poaceae</taxon>
        <taxon>PACMAD clade</taxon>
        <taxon>Chloridoideae</taxon>
        <taxon>Cynodonteae</taxon>
        <taxon>Eleusininae</taxon>
        <taxon>Eleusine</taxon>
    </lineage>
</organism>
<proteinExistence type="inferred from homology"/>
<dbReference type="GO" id="GO:0000228">
    <property type="term" value="C:nuclear chromosome"/>
    <property type="evidence" value="ECO:0007669"/>
    <property type="project" value="TreeGrafter"/>
</dbReference>
<keyword evidence="1" id="KW-0238">DNA-binding</keyword>
<dbReference type="Gene3D" id="1.10.10.10">
    <property type="entry name" value="Winged helix-like DNA-binding domain superfamily/Winged helix DNA-binding domain"/>
    <property type="match status" value="1"/>
</dbReference>
<feature type="active site" description="O-(5'-phospho-DNA)-tyrosine intermediate" evidence="1">
    <location>
        <position position="205"/>
    </location>
</feature>
<dbReference type="PANTHER" id="PTHR10848">
    <property type="entry name" value="MEIOTIC RECOMBINATION PROTEIN SPO11"/>
    <property type="match status" value="1"/>
</dbReference>
<comment type="catalytic activity">
    <reaction evidence="1">
        <text>ATP-dependent breakage, passage and rejoining of double-stranded DNA.</text>
        <dbReference type="EC" id="5.6.2.2"/>
    </reaction>
</comment>
<dbReference type="GO" id="GO:0003677">
    <property type="term" value="F:DNA binding"/>
    <property type="evidence" value="ECO:0007669"/>
    <property type="project" value="UniProtKB-UniRule"/>
</dbReference>
<dbReference type="GO" id="GO:0007131">
    <property type="term" value="P:reciprocal meiotic recombination"/>
    <property type="evidence" value="ECO:0007669"/>
    <property type="project" value="TreeGrafter"/>
</dbReference>
<dbReference type="InterPro" id="IPR036388">
    <property type="entry name" value="WH-like_DNA-bd_sf"/>
</dbReference>
<name>A0AAV5EL86_ELECO</name>
<feature type="domain" description="Spo11/DNA topoisomerase VI subunit A N-terminal" evidence="2">
    <location>
        <begin position="177"/>
        <end position="237"/>
    </location>
</feature>
<accession>A0AAV5EL86</accession>
<dbReference type="Proteomes" id="UP001054889">
    <property type="component" value="Unassembled WGS sequence"/>
</dbReference>
<dbReference type="Pfam" id="PF04406">
    <property type="entry name" value="TP6A_N"/>
    <property type="match status" value="1"/>
</dbReference>
<dbReference type="GO" id="GO:0000706">
    <property type="term" value="P:meiotic DNA double-strand break processing"/>
    <property type="evidence" value="ECO:0007669"/>
    <property type="project" value="TreeGrafter"/>
</dbReference>
<sequence length="249" mass="28541">MAGREKRRQEEALDGDEKRLRRRQEEAALLLRKIRGSVRFSPFPQSLVCPNPLPPVIAGANACGPRRRRARTLGRRGGGRGALSVYRSQPLPELLLLRRRRRRRRRRRCVPVPMVRLLFPSPHLLLSLSHSSVNFNQLHRILTPMRGCVCDCSACSYDSPVGTDVLSLLHKDYHASRLSVILRVLLVVQQLLQQNKHCSKRDIFYMYPSFFVEQAVVDRAINDICILFKCSRHNLNVVGVTSLLSYLKL</sequence>
<keyword evidence="4" id="KW-1185">Reference proteome</keyword>
<dbReference type="SUPFAM" id="SSF56726">
    <property type="entry name" value="DNA topoisomerase IV, alpha subunit"/>
    <property type="match status" value="1"/>
</dbReference>
<dbReference type="InterPro" id="IPR013049">
    <property type="entry name" value="Spo11/TopoVI_A_N"/>
</dbReference>
<dbReference type="PROSITE" id="PS52041">
    <property type="entry name" value="TOPO_IIB"/>
    <property type="match status" value="1"/>
</dbReference>
<evidence type="ECO:0000259" key="2">
    <source>
        <dbReference type="Pfam" id="PF04406"/>
    </source>
</evidence>
<protein>
    <recommendedName>
        <fullName evidence="2">Spo11/DNA topoisomerase VI subunit A N-terminal domain-containing protein</fullName>
    </recommendedName>
</protein>
<keyword evidence="1" id="KW-0799">Topoisomerase</keyword>
<reference evidence="3" key="1">
    <citation type="journal article" date="2018" name="DNA Res.">
        <title>Multiple hybrid de novo genome assembly of finger millet, an orphan allotetraploid crop.</title>
        <authorList>
            <person name="Hatakeyama M."/>
            <person name="Aluri S."/>
            <person name="Balachadran M.T."/>
            <person name="Sivarajan S.R."/>
            <person name="Patrignani A."/>
            <person name="Gruter S."/>
            <person name="Poveda L."/>
            <person name="Shimizu-Inatsugi R."/>
            <person name="Baeten J."/>
            <person name="Francoijs K.J."/>
            <person name="Nataraja K.N."/>
            <person name="Reddy Y.A.N."/>
            <person name="Phadnis S."/>
            <person name="Ravikumar R.L."/>
            <person name="Schlapbach R."/>
            <person name="Sreeman S.M."/>
            <person name="Shimizu K.K."/>
        </authorList>
    </citation>
    <scope>NUCLEOTIDE SEQUENCE</scope>
</reference>
<comment type="caution">
    <text evidence="3">The sequence shown here is derived from an EMBL/GenBank/DDBJ whole genome shotgun (WGS) entry which is preliminary data.</text>
</comment>
<dbReference type="InterPro" id="IPR002815">
    <property type="entry name" value="Spo11/TopoVI_A"/>
</dbReference>
<evidence type="ECO:0000313" key="4">
    <source>
        <dbReference type="Proteomes" id="UP001054889"/>
    </source>
</evidence>
<reference evidence="3" key="2">
    <citation type="submission" date="2021-12" db="EMBL/GenBank/DDBJ databases">
        <title>Resequencing data analysis of finger millet.</title>
        <authorList>
            <person name="Hatakeyama M."/>
            <person name="Aluri S."/>
            <person name="Balachadran M.T."/>
            <person name="Sivarajan S.R."/>
            <person name="Poveda L."/>
            <person name="Shimizu-Inatsugi R."/>
            <person name="Schlapbach R."/>
            <person name="Sreeman S.M."/>
            <person name="Shimizu K.K."/>
        </authorList>
    </citation>
    <scope>NUCLEOTIDE SEQUENCE</scope>
</reference>
<evidence type="ECO:0000313" key="3">
    <source>
        <dbReference type="EMBL" id="GJN23284.1"/>
    </source>
</evidence>
<keyword evidence="1" id="KW-0413">Isomerase</keyword>
<dbReference type="PANTHER" id="PTHR10848:SF3">
    <property type="entry name" value="MEIOTIC RECOMBINATION PROTEIN SPO11-1"/>
    <property type="match status" value="1"/>
</dbReference>
<dbReference type="EMBL" id="BQKI01000076">
    <property type="protein sequence ID" value="GJN23284.1"/>
    <property type="molecule type" value="Genomic_DNA"/>
</dbReference>
<dbReference type="AlphaFoldDB" id="A0AAV5EL86"/>
<dbReference type="GO" id="GO:0005524">
    <property type="term" value="F:ATP binding"/>
    <property type="evidence" value="ECO:0007669"/>
    <property type="project" value="InterPro"/>
</dbReference>